<evidence type="ECO:0000256" key="10">
    <source>
        <dbReference type="SAM" id="Phobius"/>
    </source>
</evidence>
<keyword evidence="3 9" id="KW-0813">Transport</keyword>
<dbReference type="InterPro" id="IPR004706">
    <property type="entry name" value="Arsenical-R_Acr3"/>
</dbReference>
<feature type="transmembrane region" description="Helical" evidence="10">
    <location>
        <begin position="55"/>
        <end position="73"/>
    </location>
</feature>
<dbReference type="GO" id="GO:0015104">
    <property type="term" value="F:antimonite transmembrane transporter activity"/>
    <property type="evidence" value="ECO:0007669"/>
    <property type="project" value="TreeGrafter"/>
</dbReference>
<proteinExistence type="inferred from homology"/>
<protein>
    <submittedName>
        <fullName evidence="11">Arsenical-resistance protein</fullName>
    </submittedName>
</protein>
<keyword evidence="4 9" id="KW-1003">Cell membrane</keyword>
<dbReference type="AlphaFoldDB" id="D6SSP2"/>
<evidence type="ECO:0000256" key="1">
    <source>
        <dbReference type="ARBA" id="ARBA00004651"/>
    </source>
</evidence>
<feature type="transmembrane region" description="Helical" evidence="10">
    <location>
        <begin position="234"/>
        <end position="257"/>
    </location>
</feature>
<evidence type="ECO:0000256" key="6">
    <source>
        <dbReference type="ARBA" id="ARBA00022849"/>
    </source>
</evidence>
<accession>D6SSP2</accession>
<dbReference type="InterPro" id="IPR002657">
    <property type="entry name" value="BilAc:Na_symport/Acr3"/>
</dbReference>
<dbReference type="PANTHER" id="PTHR43057:SF1">
    <property type="entry name" value="ARSENICAL-RESISTANCE PROTEIN 3"/>
    <property type="match status" value="1"/>
</dbReference>
<dbReference type="GO" id="GO:0005886">
    <property type="term" value="C:plasma membrane"/>
    <property type="evidence" value="ECO:0007669"/>
    <property type="project" value="UniProtKB-SubCell"/>
</dbReference>
<dbReference type="PANTHER" id="PTHR43057">
    <property type="entry name" value="ARSENITE EFFLUX TRANSPORTER"/>
    <property type="match status" value="1"/>
</dbReference>
<dbReference type="PIRSF" id="PIRSF005508">
    <property type="entry name" value="Acr3"/>
    <property type="match status" value="1"/>
</dbReference>
<feature type="transmembrane region" description="Helical" evidence="10">
    <location>
        <begin position="312"/>
        <end position="332"/>
    </location>
</feature>
<feature type="transmembrane region" description="Helical" evidence="10">
    <location>
        <begin position="157"/>
        <end position="180"/>
    </location>
</feature>
<keyword evidence="8 9" id="KW-0472">Membrane</keyword>
<sequence>MAEIKVSKEMSVLDRFLTVWIFTAMVVGVLTGFLFKGPVETFNEALTVGEHTNLLIAFGLILMMYPPLAKVKYELMPRVFSDFKILGLSLLQNWIVGPILMFTLAVGFFGYIAPAIFGPDERWGYYMVGLILVGIARCIAMVLVWNTLARGNSEYAAGLVALNSVFQIIAFGLYAWVFITVLPPLFGMEGMVVDVTIGEIFASVMIYLGIPFGAGILSRVILLPIKGHDWYDNVFVPKIAPITLIALLFTIVVMFSMQGEQIVHRPFDVLWIAIPLTCYFVFMFLISFFMASRLGADYSRSTTLAFTASGNNFELAIAVAIAVFGIASPIAFATVVGPLVEVPVLIGLVHVSLYFLRKYFGGVVRDDGLQTQDAGYGGQGTCAVGERVYPSISTKK</sequence>
<feature type="transmembrane region" description="Helical" evidence="10">
    <location>
        <begin position="269"/>
        <end position="291"/>
    </location>
</feature>
<comment type="similarity">
    <text evidence="2 9">Belongs to the arsenical resistance-3 (ACR3) (TC 2.A.59) family.</text>
</comment>
<dbReference type="GO" id="GO:0015105">
    <property type="term" value="F:arsenite transmembrane transporter activity"/>
    <property type="evidence" value="ECO:0007669"/>
    <property type="project" value="TreeGrafter"/>
</dbReference>
<dbReference type="InterPro" id="IPR038770">
    <property type="entry name" value="Na+/solute_symporter_sf"/>
</dbReference>
<dbReference type="GO" id="GO:0015297">
    <property type="term" value="F:antiporter activity"/>
    <property type="evidence" value="ECO:0007669"/>
    <property type="project" value="UniProtKB-UniRule"/>
</dbReference>
<dbReference type="Pfam" id="PF01758">
    <property type="entry name" value="SBF"/>
    <property type="match status" value="1"/>
</dbReference>
<evidence type="ECO:0000313" key="11">
    <source>
        <dbReference type="EMBL" id="EFI33708.1"/>
    </source>
</evidence>
<keyword evidence="6" id="KW-0059">Arsenical resistance</keyword>
<evidence type="ECO:0000256" key="4">
    <source>
        <dbReference type="ARBA" id="ARBA00022475"/>
    </source>
</evidence>
<keyword evidence="7 9" id="KW-1133">Transmembrane helix</keyword>
<feature type="transmembrane region" description="Helical" evidence="10">
    <location>
        <begin position="338"/>
        <end position="356"/>
    </location>
</feature>
<dbReference type="RefSeq" id="WP_008871057.1">
    <property type="nucleotide sequence ID" value="NZ_ACJN02000003.1"/>
</dbReference>
<comment type="subcellular location">
    <subcellularLocation>
        <location evidence="1 9">Cell membrane</location>
        <topology evidence="1 9">Multi-pass membrane protein</topology>
    </subcellularLocation>
</comment>
<evidence type="ECO:0000313" key="12">
    <source>
        <dbReference type="Proteomes" id="UP000005496"/>
    </source>
</evidence>
<feature type="transmembrane region" description="Helical" evidence="10">
    <location>
        <begin position="123"/>
        <end position="145"/>
    </location>
</feature>
<evidence type="ECO:0000256" key="5">
    <source>
        <dbReference type="ARBA" id="ARBA00022692"/>
    </source>
</evidence>
<evidence type="ECO:0000256" key="7">
    <source>
        <dbReference type="ARBA" id="ARBA00022989"/>
    </source>
</evidence>
<dbReference type="NCBIfam" id="TIGR00832">
    <property type="entry name" value="acr3"/>
    <property type="match status" value="1"/>
</dbReference>
<evidence type="ECO:0000256" key="2">
    <source>
        <dbReference type="ARBA" id="ARBA00010110"/>
    </source>
</evidence>
<dbReference type="eggNOG" id="COG0798">
    <property type="taxonomic scope" value="Bacteria"/>
</dbReference>
<dbReference type="GO" id="GO:0046685">
    <property type="term" value="P:response to arsenic-containing substance"/>
    <property type="evidence" value="ECO:0007669"/>
    <property type="project" value="UniProtKB-KW"/>
</dbReference>
<dbReference type="EMBL" id="ACJN02000003">
    <property type="protein sequence ID" value="EFI33708.1"/>
    <property type="molecule type" value="Genomic_DNA"/>
</dbReference>
<reference evidence="11" key="1">
    <citation type="submission" date="2010-05" db="EMBL/GenBank/DDBJ databases">
        <title>The draft genome of Desulfonatronospira thiodismutans ASO3-1.</title>
        <authorList>
            <consortium name="US DOE Joint Genome Institute (JGI-PGF)"/>
            <person name="Lucas S."/>
            <person name="Copeland A."/>
            <person name="Lapidus A."/>
            <person name="Cheng J.-F."/>
            <person name="Bruce D."/>
            <person name="Goodwin L."/>
            <person name="Pitluck S."/>
            <person name="Chertkov O."/>
            <person name="Brettin T."/>
            <person name="Detter J.C."/>
            <person name="Han C."/>
            <person name="Land M.L."/>
            <person name="Hauser L."/>
            <person name="Kyrpides N."/>
            <person name="Mikhailova N."/>
            <person name="Muyzer G."/>
            <person name="Woyke T."/>
        </authorList>
    </citation>
    <scope>NUCLEOTIDE SEQUENCE [LARGE SCALE GENOMIC DNA]</scope>
    <source>
        <strain evidence="11">ASO3-1</strain>
    </source>
</reference>
<feature type="transmembrane region" description="Helical" evidence="10">
    <location>
        <begin position="200"/>
        <end position="222"/>
    </location>
</feature>
<gene>
    <name evidence="11" type="ORF">Dthio_PD1047</name>
</gene>
<keyword evidence="5 9" id="KW-0812">Transmembrane</keyword>
<evidence type="ECO:0000256" key="3">
    <source>
        <dbReference type="ARBA" id="ARBA00022448"/>
    </source>
</evidence>
<dbReference type="OrthoDB" id="5290400at2"/>
<comment type="caution">
    <text evidence="11">The sequence shown here is derived from an EMBL/GenBank/DDBJ whole genome shotgun (WGS) entry which is preliminary data.</text>
</comment>
<organism evidence="11 12">
    <name type="scientific">Desulfonatronospira thiodismutans ASO3-1</name>
    <dbReference type="NCBI Taxonomy" id="555779"/>
    <lineage>
        <taxon>Bacteria</taxon>
        <taxon>Pseudomonadati</taxon>
        <taxon>Thermodesulfobacteriota</taxon>
        <taxon>Desulfovibrionia</taxon>
        <taxon>Desulfovibrionales</taxon>
        <taxon>Desulfonatronovibrionaceae</taxon>
        <taxon>Desulfonatronospira</taxon>
    </lineage>
</organism>
<dbReference type="FunFam" id="1.20.1530.20:FF:000009">
    <property type="entry name" value="Arsenite transporter, ACR3 family"/>
    <property type="match status" value="1"/>
</dbReference>
<name>D6SSP2_9BACT</name>
<feature type="transmembrane region" description="Helical" evidence="10">
    <location>
        <begin position="94"/>
        <end position="117"/>
    </location>
</feature>
<evidence type="ECO:0000256" key="8">
    <source>
        <dbReference type="ARBA" id="ARBA00023136"/>
    </source>
</evidence>
<feature type="transmembrane region" description="Helical" evidence="10">
    <location>
        <begin position="12"/>
        <end position="35"/>
    </location>
</feature>
<dbReference type="Gene3D" id="1.20.1530.20">
    <property type="match status" value="1"/>
</dbReference>
<evidence type="ECO:0000256" key="9">
    <source>
        <dbReference type="PIRNR" id="PIRNR005508"/>
    </source>
</evidence>
<dbReference type="Proteomes" id="UP000005496">
    <property type="component" value="Unassembled WGS sequence"/>
</dbReference>
<keyword evidence="12" id="KW-1185">Reference proteome</keyword>